<evidence type="ECO:0000259" key="2">
    <source>
        <dbReference type="PROSITE" id="PS50995"/>
    </source>
</evidence>
<dbReference type="Gene3D" id="1.10.10.10">
    <property type="entry name" value="Winged helix-like DNA-binding domain superfamily/Winged helix DNA-binding domain"/>
    <property type="match status" value="1"/>
</dbReference>
<dbReference type="InterPro" id="IPR036390">
    <property type="entry name" value="WH_DNA-bd_sf"/>
</dbReference>
<proteinExistence type="predicted"/>
<protein>
    <submittedName>
        <fullName evidence="3">MarR family transcriptional regulator</fullName>
    </submittedName>
</protein>
<dbReference type="GO" id="GO:0006950">
    <property type="term" value="P:response to stress"/>
    <property type="evidence" value="ECO:0007669"/>
    <property type="project" value="TreeGrafter"/>
</dbReference>
<dbReference type="EMBL" id="CP021121">
    <property type="protein sequence ID" value="ARQ71402.1"/>
    <property type="molecule type" value="Genomic_DNA"/>
</dbReference>
<feature type="region of interest" description="Disordered" evidence="1">
    <location>
        <begin position="1"/>
        <end position="23"/>
    </location>
</feature>
<keyword evidence="4" id="KW-1185">Reference proteome</keyword>
<reference evidence="3 4" key="1">
    <citation type="submission" date="2017-05" db="EMBL/GenBank/DDBJ databases">
        <title>Complete genome sequence of Streptomyces sp. SCSIO 03032 revealed the diverse biosynthetic pathways for its bioactive secondary metabolites.</title>
        <authorList>
            <person name="Ma L."/>
            <person name="Zhu Y."/>
            <person name="Zhang W."/>
            <person name="Zhang G."/>
            <person name="Tian X."/>
            <person name="Zhang S."/>
            <person name="Zhang C."/>
        </authorList>
    </citation>
    <scope>NUCLEOTIDE SEQUENCE [LARGE SCALE GENOMIC DNA]</scope>
    <source>
        <strain evidence="3 4">SCSIO 03032</strain>
    </source>
</reference>
<organism evidence="3 4">
    <name type="scientific">Streptomyces marincola</name>
    <dbReference type="NCBI Taxonomy" id="2878388"/>
    <lineage>
        <taxon>Bacteria</taxon>
        <taxon>Bacillati</taxon>
        <taxon>Actinomycetota</taxon>
        <taxon>Actinomycetes</taxon>
        <taxon>Kitasatosporales</taxon>
        <taxon>Streptomycetaceae</taxon>
        <taxon>Streptomyces</taxon>
    </lineage>
</organism>
<accession>A0A1W7D308</accession>
<evidence type="ECO:0000256" key="1">
    <source>
        <dbReference type="SAM" id="MobiDB-lite"/>
    </source>
</evidence>
<sequence>MTSTSVSATVRHVNPPSPRRSPDAATLAASEMIELLEILWERGRDAASPAPVSSSQLRVLYILERDEGINLRNLGRLLGAAPSSVSRLCDRLQAVGFVERTTSPTSRREVELWLTPSGRRFLAELRARREAALRSAISAMSPPARKALTEGLSGFRAAVRKTTDIGGERPDDQSARSA</sequence>
<gene>
    <name evidence="3" type="ORF">CAG99_23520</name>
</gene>
<feature type="domain" description="HTH marR-type" evidence="2">
    <location>
        <begin position="29"/>
        <end position="157"/>
    </location>
</feature>
<dbReference type="InterPro" id="IPR039422">
    <property type="entry name" value="MarR/SlyA-like"/>
</dbReference>
<evidence type="ECO:0000313" key="4">
    <source>
        <dbReference type="Proteomes" id="UP000194218"/>
    </source>
</evidence>
<dbReference type="KEGG" id="smao:CAG99_23520"/>
<dbReference type="Proteomes" id="UP000194218">
    <property type="component" value="Chromosome"/>
</dbReference>
<name>A0A1W7D308_9ACTN</name>
<dbReference type="GO" id="GO:0003700">
    <property type="term" value="F:DNA-binding transcription factor activity"/>
    <property type="evidence" value="ECO:0007669"/>
    <property type="project" value="InterPro"/>
</dbReference>
<dbReference type="PANTHER" id="PTHR33164">
    <property type="entry name" value="TRANSCRIPTIONAL REGULATOR, MARR FAMILY"/>
    <property type="match status" value="1"/>
</dbReference>
<dbReference type="InterPro" id="IPR036388">
    <property type="entry name" value="WH-like_DNA-bd_sf"/>
</dbReference>
<dbReference type="SUPFAM" id="SSF46785">
    <property type="entry name" value="Winged helix' DNA-binding domain"/>
    <property type="match status" value="1"/>
</dbReference>
<evidence type="ECO:0000313" key="3">
    <source>
        <dbReference type="EMBL" id="ARQ71402.1"/>
    </source>
</evidence>
<dbReference type="Pfam" id="PF01047">
    <property type="entry name" value="MarR"/>
    <property type="match status" value="1"/>
</dbReference>
<dbReference type="PROSITE" id="PS50995">
    <property type="entry name" value="HTH_MARR_2"/>
    <property type="match status" value="1"/>
</dbReference>
<dbReference type="AlphaFoldDB" id="A0A1W7D308"/>
<dbReference type="OrthoDB" id="3830756at2"/>
<dbReference type="PANTHER" id="PTHR33164:SF103">
    <property type="entry name" value="REGULATORY PROTEIN MARR"/>
    <property type="match status" value="1"/>
</dbReference>
<dbReference type="SMART" id="SM00347">
    <property type="entry name" value="HTH_MARR"/>
    <property type="match status" value="1"/>
</dbReference>
<dbReference type="InterPro" id="IPR000835">
    <property type="entry name" value="HTH_MarR-typ"/>
</dbReference>